<dbReference type="PATRIC" id="fig|1132509.6.peg.2187"/>
<comment type="caution">
    <text evidence="2">The sequence shown here is derived from an EMBL/GenBank/DDBJ whole genome shotgun (WGS) entry which is preliminary data.</text>
</comment>
<dbReference type="InterPro" id="IPR013022">
    <property type="entry name" value="Xyl_isomerase-like_TIM-brl"/>
</dbReference>
<dbReference type="GO" id="GO:0016853">
    <property type="term" value="F:isomerase activity"/>
    <property type="evidence" value="ECO:0007669"/>
    <property type="project" value="UniProtKB-KW"/>
</dbReference>
<evidence type="ECO:0000313" key="2">
    <source>
        <dbReference type="EMBL" id="EMA38417.1"/>
    </source>
</evidence>
<dbReference type="AlphaFoldDB" id="M0LXU9"/>
<gene>
    <name evidence="2" type="ORF">C447_09692</name>
</gene>
<dbReference type="PANTHER" id="PTHR12110:SF41">
    <property type="entry name" value="INOSOSE DEHYDRATASE"/>
    <property type="match status" value="1"/>
</dbReference>
<proteinExistence type="predicted"/>
<dbReference type="Pfam" id="PF01261">
    <property type="entry name" value="AP_endonuc_2"/>
    <property type="match status" value="1"/>
</dbReference>
<dbReference type="OrthoDB" id="165864at2157"/>
<dbReference type="PANTHER" id="PTHR12110">
    <property type="entry name" value="HYDROXYPYRUVATE ISOMERASE"/>
    <property type="match status" value="1"/>
</dbReference>
<organism evidence="2 3">
    <name type="scientific">Halococcus hamelinensis 100A6</name>
    <dbReference type="NCBI Taxonomy" id="1132509"/>
    <lineage>
        <taxon>Archaea</taxon>
        <taxon>Methanobacteriati</taxon>
        <taxon>Methanobacteriota</taxon>
        <taxon>Stenosarchaea group</taxon>
        <taxon>Halobacteria</taxon>
        <taxon>Halobacteriales</taxon>
        <taxon>Halococcaceae</taxon>
        <taxon>Halococcus</taxon>
    </lineage>
</organism>
<dbReference type="InterPro" id="IPR050312">
    <property type="entry name" value="IolE/XylAMocC-like"/>
</dbReference>
<reference evidence="2 3" key="1">
    <citation type="journal article" date="2014" name="PLoS Genet.">
        <title>Phylogenetically driven sequencing of extremely halophilic archaea reveals strategies for static and dynamic osmo-response.</title>
        <authorList>
            <person name="Becker E.A."/>
            <person name="Seitzer P.M."/>
            <person name="Tritt A."/>
            <person name="Larsen D."/>
            <person name="Krusor M."/>
            <person name="Yao A.I."/>
            <person name="Wu D."/>
            <person name="Madern D."/>
            <person name="Eisen J.A."/>
            <person name="Darling A.E."/>
            <person name="Facciotti M.T."/>
        </authorList>
    </citation>
    <scope>NUCLEOTIDE SEQUENCE [LARGE SCALE GENOMIC DNA]</scope>
    <source>
        <strain evidence="2 3">100A6</strain>
    </source>
</reference>
<dbReference type="eggNOG" id="arCOG01902">
    <property type="taxonomic scope" value="Archaea"/>
</dbReference>
<evidence type="ECO:0000259" key="1">
    <source>
        <dbReference type="Pfam" id="PF01261"/>
    </source>
</evidence>
<dbReference type="Proteomes" id="UP000011566">
    <property type="component" value="Unassembled WGS sequence"/>
</dbReference>
<dbReference type="SUPFAM" id="SSF51658">
    <property type="entry name" value="Xylose isomerase-like"/>
    <property type="match status" value="1"/>
</dbReference>
<keyword evidence="3" id="KW-1185">Reference proteome</keyword>
<keyword evidence="2" id="KW-0413">Isomerase</keyword>
<dbReference type="Gene3D" id="3.20.20.150">
    <property type="entry name" value="Divalent-metal-dependent TIM barrel enzymes"/>
    <property type="match status" value="1"/>
</dbReference>
<sequence>MEGRMVRAAIQLYTVREVEQPLPELLEGVHEAGFEGVEFAGRVTDADADRVRETLDETGLEPVAAHVDIERLEADPDGTIEFYRSLGCEHLVVPWLGPEAFEAVEAIEATADRLQSVAETVADHGMTFSYHNHDHEFVRVEGETAFDRLAAATTDPVGFELDCGWVTVGGVDPVSLLDRLDDRVSLVHISDADETGSPTEVGEGVLDLTGCLEAATDHGIEWAVYEHDDPDDAMASASHGAEVLGRF</sequence>
<dbReference type="EMBL" id="AOMB01000030">
    <property type="protein sequence ID" value="EMA38417.1"/>
    <property type="molecule type" value="Genomic_DNA"/>
</dbReference>
<evidence type="ECO:0000313" key="3">
    <source>
        <dbReference type="Proteomes" id="UP000011566"/>
    </source>
</evidence>
<name>M0LXU9_9EURY</name>
<feature type="domain" description="Xylose isomerase-like TIM barrel" evidence="1">
    <location>
        <begin position="29"/>
        <end position="244"/>
    </location>
</feature>
<dbReference type="InterPro" id="IPR036237">
    <property type="entry name" value="Xyl_isomerase-like_sf"/>
</dbReference>
<accession>M0LXU9</accession>
<protein>
    <submittedName>
        <fullName evidence="2">Xylose isomerase</fullName>
    </submittedName>
</protein>